<feature type="domain" description="PASTA" evidence="2">
    <location>
        <begin position="54"/>
        <end position="128"/>
    </location>
</feature>
<dbReference type="Gene3D" id="3.30.10.20">
    <property type="match status" value="1"/>
</dbReference>
<dbReference type="Pfam" id="PF03793">
    <property type="entry name" value="PASTA"/>
    <property type="match status" value="1"/>
</dbReference>
<reference evidence="4" key="3">
    <citation type="submission" date="2023-12" db="EMBL/GenBank/DDBJ databases">
        <authorList>
            <person name="Sun Q."/>
            <person name="Inoue M."/>
        </authorList>
    </citation>
    <scope>NUCLEOTIDE SEQUENCE</scope>
    <source>
        <strain evidence="4">JCM 9651</strain>
    </source>
</reference>
<dbReference type="EMBL" id="BAAAYL010000003">
    <property type="protein sequence ID" value="GAA3380939.1"/>
    <property type="molecule type" value="Genomic_DNA"/>
</dbReference>
<accession>A0ABP6SNJ1</accession>
<evidence type="ECO:0000259" key="2">
    <source>
        <dbReference type="PROSITE" id="PS51178"/>
    </source>
</evidence>
<feature type="compositionally biased region" description="Low complexity" evidence="1">
    <location>
        <begin position="164"/>
        <end position="175"/>
    </location>
</feature>
<evidence type="ECO:0000313" key="5">
    <source>
        <dbReference type="Proteomes" id="UP001499990"/>
    </source>
</evidence>
<evidence type="ECO:0000313" key="3">
    <source>
        <dbReference type="EMBL" id="GAA3380939.1"/>
    </source>
</evidence>
<dbReference type="EMBL" id="BAAAYL010000003">
    <property type="protein sequence ID" value="GAA3381015.1"/>
    <property type="molecule type" value="Genomic_DNA"/>
</dbReference>
<protein>
    <recommendedName>
        <fullName evidence="2">PASTA domain-containing protein</fullName>
    </recommendedName>
</protein>
<dbReference type="PROSITE" id="PS51257">
    <property type="entry name" value="PROKAR_LIPOPROTEIN"/>
    <property type="match status" value="1"/>
</dbReference>
<dbReference type="RefSeq" id="WP_345045491.1">
    <property type="nucleotide sequence ID" value="NZ_BAAAYL010000003.1"/>
</dbReference>
<comment type="caution">
    <text evidence="4">The sequence shown here is derived from an EMBL/GenBank/DDBJ whole genome shotgun (WGS) entry which is preliminary data.</text>
</comment>
<gene>
    <name evidence="3" type="ORF">GCM10020367_70240</name>
    <name evidence="4" type="ORF">GCM10020367_70610</name>
</gene>
<proteinExistence type="predicted"/>
<dbReference type="PROSITE" id="PS51178">
    <property type="entry name" value="PASTA"/>
    <property type="match status" value="1"/>
</dbReference>
<keyword evidence="5" id="KW-1185">Reference proteome</keyword>
<organism evidence="4 5">
    <name type="scientific">Streptomyces sannanensis</name>
    <dbReference type="NCBI Taxonomy" id="285536"/>
    <lineage>
        <taxon>Bacteria</taxon>
        <taxon>Bacillati</taxon>
        <taxon>Actinomycetota</taxon>
        <taxon>Actinomycetes</taxon>
        <taxon>Kitasatosporales</taxon>
        <taxon>Streptomycetaceae</taxon>
        <taxon>Streptomyces</taxon>
    </lineage>
</organism>
<dbReference type="Proteomes" id="UP001499990">
    <property type="component" value="Unassembled WGS sequence"/>
</dbReference>
<name>A0ABP6SNJ1_9ACTN</name>
<reference evidence="4" key="1">
    <citation type="journal article" date="2014" name="Int. J. Syst. Evol. Microbiol.">
        <title>Complete genome of a new Firmicutes species belonging to the dominant human colonic microbiota ('Ruminococcus bicirculans') reveals two chromosomes and a selective capacity to utilize plant glucans.</title>
        <authorList>
            <consortium name="NISC Comparative Sequencing Program"/>
            <person name="Wegmann U."/>
            <person name="Louis P."/>
            <person name="Goesmann A."/>
            <person name="Henrissat B."/>
            <person name="Duncan S.H."/>
            <person name="Flint H.J."/>
        </authorList>
    </citation>
    <scope>NUCLEOTIDE SEQUENCE</scope>
    <source>
        <strain evidence="4">JCM 9651</strain>
    </source>
</reference>
<sequence length="235" mass="24514">MIQHLRLSRFVVPAAAVVAGVLALTACESGTQADSKAAAPTAITTSSAPSASSTAQTAVIPVLQGETYGQVQEELVGQDLPAVRITATALHKDVTLPTDHSDWHICEISPAPGTKVTATTTVTVKLAQKAGDCATSFHGYLHQKNDPAYTPPTTSAPQPVKSHTPAPTKTTTRPAGSSMTTCPDGKQGYACTSNGHPVVDGQFCPNADRGRTLKATNGTMVTCSYDPSVKPYRWQ</sequence>
<dbReference type="InterPro" id="IPR005543">
    <property type="entry name" value="PASTA_dom"/>
</dbReference>
<reference evidence="5" key="2">
    <citation type="journal article" date="2019" name="Int. J. Syst. Evol. Microbiol.">
        <title>The Global Catalogue of Microorganisms (GCM) 10K type strain sequencing project: providing services to taxonomists for standard genome sequencing and annotation.</title>
        <authorList>
            <consortium name="The Broad Institute Genomics Platform"/>
            <consortium name="The Broad Institute Genome Sequencing Center for Infectious Disease"/>
            <person name="Wu L."/>
            <person name="Ma J."/>
        </authorList>
    </citation>
    <scope>NUCLEOTIDE SEQUENCE [LARGE SCALE GENOMIC DNA]</scope>
    <source>
        <strain evidence="5">JCM 9651</strain>
    </source>
</reference>
<evidence type="ECO:0000313" key="4">
    <source>
        <dbReference type="EMBL" id="GAA3381015.1"/>
    </source>
</evidence>
<feature type="region of interest" description="Disordered" evidence="1">
    <location>
        <begin position="146"/>
        <end position="181"/>
    </location>
</feature>
<evidence type="ECO:0000256" key="1">
    <source>
        <dbReference type="SAM" id="MobiDB-lite"/>
    </source>
</evidence>